<accession>A0A803N5B5</accession>
<evidence type="ECO:0000259" key="1">
    <source>
        <dbReference type="Pfam" id="PF07000"/>
    </source>
</evidence>
<dbReference type="OMA" id="HPNEDMR"/>
<protein>
    <recommendedName>
        <fullName evidence="1">DUF1308 domain-containing protein</fullName>
    </recommendedName>
</protein>
<evidence type="ECO:0000313" key="2">
    <source>
        <dbReference type="EnsemblPlants" id="AUR62040788-RA:cds"/>
    </source>
</evidence>
<reference evidence="2" key="1">
    <citation type="journal article" date="2017" name="Nature">
        <title>The genome of Chenopodium quinoa.</title>
        <authorList>
            <person name="Jarvis D.E."/>
            <person name="Ho Y.S."/>
            <person name="Lightfoot D.J."/>
            <person name="Schmoeckel S.M."/>
            <person name="Li B."/>
            <person name="Borm T.J.A."/>
            <person name="Ohyanagi H."/>
            <person name="Mineta K."/>
            <person name="Michell C.T."/>
            <person name="Saber N."/>
            <person name="Kharbatia N.M."/>
            <person name="Rupper R.R."/>
            <person name="Sharp A.R."/>
            <person name="Dally N."/>
            <person name="Boughton B.A."/>
            <person name="Woo Y.H."/>
            <person name="Gao G."/>
            <person name="Schijlen E.G.W.M."/>
            <person name="Guo X."/>
            <person name="Momin A.A."/>
            <person name="Negrao S."/>
            <person name="Al-Babili S."/>
            <person name="Gehring C."/>
            <person name="Roessner U."/>
            <person name="Jung C."/>
            <person name="Murphy K."/>
            <person name="Arold S.T."/>
            <person name="Gojobori T."/>
            <person name="van der Linden C.G."/>
            <person name="van Loo E.N."/>
            <person name="Jellen E.N."/>
            <person name="Maughan P.J."/>
            <person name="Tester M."/>
        </authorList>
    </citation>
    <scope>NUCLEOTIDE SEQUENCE [LARGE SCALE GENOMIC DNA]</scope>
    <source>
        <strain evidence="2">cv. PI 614886</strain>
    </source>
</reference>
<reference evidence="2" key="2">
    <citation type="submission" date="2021-03" db="UniProtKB">
        <authorList>
            <consortium name="EnsemblPlants"/>
        </authorList>
    </citation>
    <scope>IDENTIFICATION</scope>
</reference>
<evidence type="ECO:0000313" key="3">
    <source>
        <dbReference type="Proteomes" id="UP000596660"/>
    </source>
</evidence>
<dbReference type="Proteomes" id="UP000596660">
    <property type="component" value="Unplaced"/>
</dbReference>
<organism evidence="2 3">
    <name type="scientific">Chenopodium quinoa</name>
    <name type="common">Quinoa</name>
    <dbReference type="NCBI Taxonomy" id="63459"/>
    <lineage>
        <taxon>Eukaryota</taxon>
        <taxon>Viridiplantae</taxon>
        <taxon>Streptophyta</taxon>
        <taxon>Embryophyta</taxon>
        <taxon>Tracheophyta</taxon>
        <taxon>Spermatophyta</taxon>
        <taxon>Magnoliopsida</taxon>
        <taxon>eudicotyledons</taxon>
        <taxon>Gunneridae</taxon>
        <taxon>Pentapetalae</taxon>
        <taxon>Caryophyllales</taxon>
        <taxon>Chenopodiaceae</taxon>
        <taxon>Chenopodioideae</taxon>
        <taxon>Atripliceae</taxon>
        <taxon>Chenopodium</taxon>
    </lineage>
</organism>
<keyword evidence="3" id="KW-1185">Reference proteome</keyword>
<dbReference type="InterPro" id="IPR010733">
    <property type="entry name" value="DUF1308"/>
</dbReference>
<dbReference type="PANTHER" id="PTHR13379">
    <property type="entry name" value="UNCHARACTERIZED DUF1308"/>
    <property type="match status" value="1"/>
</dbReference>
<sequence length="422" mass="47101">MKILVVAKDAMDMMCFDCNVGYFEAVVHILQQPYIMGVSRVCKPIPLSPTTSHREKTDSQCEAVHVDIVCSLHNNPTWFIVSDRNPKYITWDSSGRNKSLKMRIEQIVGAAQFSLVLKPVSIVLFFANGLDVTIREKLLMNFGFRGVNLDFSHFDFVFSDALEGEWVNVLGKSYQGACTLILDVDQCAKPCKSIDSVAELSTSGVHEEFAEAYSELELGSSFLYLIMNMNDWSLDDEDLLSCRREDPLGDYDIVNFDTTVLIAIISGISNGGAEKLLEKPEDELRHRFKNNTEFVISQAKSEIESPIHEAMYSALSGKKGIVCKSVHLEFMELVSMFGGPNEKTRATQLVKLLKVVPDTPSPRMMALPVTRKLAMKNKVTFGTGDYWGAPTLTANMGYVRAVSQTGMSLFTFEHRPRALVGD</sequence>
<feature type="domain" description="DUF1308" evidence="1">
    <location>
        <begin position="254"/>
        <end position="419"/>
    </location>
</feature>
<proteinExistence type="predicted"/>
<dbReference type="Pfam" id="PF07000">
    <property type="entry name" value="DUF1308"/>
    <property type="match status" value="1"/>
</dbReference>
<name>A0A803N5B5_CHEQI</name>
<dbReference type="EnsemblPlants" id="AUR62040788-RA">
    <property type="protein sequence ID" value="AUR62040788-RA:cds"/>
    <property type="gene ID" value="AUR62040788"/>
</dbReference>
<dbReference type="PANTHER" id="PTHR13379:SF0">
    <property type="entry name" value="UPF0415 PROTEIN C7ORF25"/>
    <property type="match status" value="1"/>
</dbReference>
<dbReference type="AlphaFoldDB" id="A0A803N5B5"/>
<dbReference type="Gramene" id="AUR62040788-RA">
    <property type="protein sequence ID" value="AUR62040788-RA:cds"/>
    <property type="gene ID" value="AUR62040788"/>
</dbReference>